<feature type="repeat" description="WD" evidence="3">
    <location>
        <begin position="70"/>
        <end position="111"/>
    </location>
</feature>
<dbReference type="EMBL" id="CP017554">
    <property type="protein sequence ID" value="AOW02026.1"/>
    <property type="molecule type" value="Genomic_DNA"/>
</dbReference>
<dbReference type="SUPFAM" id="SSF50978">
    <property type="entry name" value="WD40 repeat-like"/>
    <property type="match status" value="1"/>
</dbReference>
<accession>A0A1D8N8S1</accession>
<dbReference type="Proteomes" id="UP000182444">
    <property type="component" value="Chromosome 1B"/>
</dbReference>
<evidence type="ECO:0000313" key="5">
    <source>
        <dbReference type="EMBL" id="RDW28969.1"/>
    </source>
</evidence>
<gene>
    <name evidence="5" type="ORF">B0I71DRAFT_126636</name>
    <name evidence="4" type="ORF">YALI1_B27857g</name>
</gene>
<sequence>MPSPPHDRLNDSIGSIDPWLAPKTKFHTVTVRSEHSIITCLQVTQDYIIAACETPEITVYSKTGVVIRRLDGHSDGVWAMHFAHNLLATGGSGKDSDVRVWKVETGRCVAVLKGNKKTVRCVRVARDGRGKLIVVSGARDNTVRVWDLSTADSSGSSNLEPKLPSATFRGHKDTVRCLDSYENTIVSGSYDGTVRVWSLDTRSCLHVLDGHSDRVFAAIIDPQRKRCISASRDTTARIWSLETGQCLHILKGHTSIVYMVELTPDYSHIVTGSSDGTLRVWDPSGALVHTLSGHKSPVSAMQVDNDKIVSSATNMTVKLWDLQKGEFIRNLVSFPTFSSSESVWHVDFNGNVIVVAYSREGAFLDVIERVP</sequence>
<dbReference type="Gene3D" id="2.130.10.10">
    <property type="entry name" value="YVTN repeat-like/Quinoprotein amine dehydrogenase"/>
    <property type="match status" value="2"/>
</dbReference>
<evidence type="ECO:0000313" key="7">
    <source>
        <dbReference type="Proteomes" id="UP000256601"/>
    </source>
</evidence>
<dbReference type="InterPro" id="IPR020472">
    <property type="entry name" value="WD40_PAC1"/>
</dbReference>
<dbReference type="PANTHER" id="PTHR19849">
    <property type="entry name" value="PHOSPHOLIPASE A-2-ACTIVATING PROTEIN"/>
    <property type="match status" value="1"/>
</dbReference>
<dbReference type="KEGG" id="yli:2906830"/>
<dbReference type="PROSITE" id="PS50294">
    <property type="entry name" value="WD_REPEATS_REGION"/>
    <property type="match status" value="5"/>
</dbReference>
<dbReference type="PROSITE" id="PS00678">
    <property type="entry name" value="WD_REPEATS_1"/>
    <property type="match status" value="2"/>
</dbReference>
<evidence type="ECO:0000313" key="4">
    <source>
        <dbReference type="EMBL" id="AOW02026.1"/>
    </source>
</evidence>
<dbReference type="GO" id="GO:0005737">
    <property type="term" value="C:cytoplasm"/>
    <property type="evidence" value="ECO:0007669"/>
    <property type="project" value="TreeGrafter"/>
</dbReference>
<dbReference type="InterPro" id="IPR036322">
    <property type="entry name" value="WD40_repeat_dom_sf"/>
</dbReference>
<dbReference type="RefSeq" id="XP_501180.1">
    <property type="nucleotide sequence ID" value="XM_501180.1"/>
</dbReference>
<dbReference type="PRINTS" id="PR00320">
    <property type="entry name" value="GPROTEINBRPT"/>
</dbReference>
<dbReference type="InterPro" id="IPR015943">
    <property type="entry name" value="WD40/YVTN_repeat-like_dom_sf"/>
</dbReference>
<proteinExistence type="predicted"/>
<dbReference type="InterPro" id="IPR001680">
    <property type="entry name" value="WD40_rpt"/>
</dbReference>
<evidence type="ECO:0000256" key="3">
    <source>
        <dbReference type="PROSITE-ProRule" id="PRU00221"/>
    </source>
</evidence>
<feature type="repeat" description="WD" evidence="3">
    <location>
        <begin position="208"/>
        <end position="249"/>
    </location>
</feature>
<feature type="repeat" description="WD" evidence="3">
    <location>
        <begin position="168"/>
        <end position="207"/>
    </location>
</feature>
<reference evidence="4 6" key="1">
    <citation type="journal article" date="2016" name="PLoS ONE">
        <title>Sequence Assembly of Yarrowia lipolytica Strain W29/CLIB89 Shows Transposable Element Diversity.</title>
        <authorList>
            <person name="Magnan C."/>
            <person name="Yu J."/>
            <person name="Chang I."/>
            <person name="Jahn E."/>
            <person name="Kanomata Y."/>
            <person name="Wu J."/>
            <person name="Zeller M."/>
            <person name="Oakes M."/>
            <person name="Baldi P."/>
            <person name="Sandmeyer S."/>
        </authorList>
    </citation>
    <scope>NUCLEOTIDE SEQUENCE [LARGE SCALE GENOMIC DNA]</scope>
    <source>
        <strain evidence="4">CLIB89</strain>
        <strain evidence="6">CLIB89(W29)</strain>
    </source>
</reference>
<protein>
    <submittedName>
        <fullName evidence="5">WD40-repeat-containing domain protein</fullName>
    </submittedName>
</protein>
<evidence type="ECO:0000313" key="6">
    <source>
        <dbReference type="Proteomes" id="UP000182444"/>
    </source>
</evidence>
<dbReference type="AlphaFoldDB" id="A0A1D8N8S1"/>
<dbReference type="SMART" id="SM00320">
    <property type="entry name" value="WD40"/>
    <property type="match status" value="7"/>
</dbReference>
<feature type="repeat" description="WD" evidence="3">
    <location>
        <begin position="112"/>
        <end position="156"/>
    </location>
</feature>
<dbReference type="Proteomes" id="UP000256601">
    <property type="component" value="Unassembled WGS sequence"/>
</dbReference>
<feature type="repeat" description="WD" evidence="3">
    <location>
        <begin position="291"/>
        <end position="330"/>
    </location>
</feature>
<dbReference type="eggNOG" id="KOG0274">
    <property type="taxonomic scope" value="Eukaryota"/>
</dbReference>
<keyword evidence="2" id="KW-0677">Repeat</keyword>
<dbReference type="GeneID" id="2906830"/>
<dbReference type="GO" id="GO:0043161">
    <property type="term" value="P:proteasome-mediated ubiquitin-dependent protein catabolic process"/>
    <property type="evidence" value="ECO:0007669"/>
    <property type="project" value="TreeGrafter"/>
</dbReference>
<dbReference type="Pfam" id="PF00400">
    <property type="entry name" value="WD40"/>
    <property type="match status" value="6"/>
</dbReference>
<dbReference type="VEuPathDB" id="FungiDB:YALI1_B27857g"/>
<dbReference type="CDD" id="cd00200">
    <property type="entry name" value="WD40"/>
    <property type="match status" value="1"/>
</dbReference>
<dbReference type="GO" id="GO:0010992">
    <property type="term" value="P:ubiquitin recycling"/>
    <property type="evidence" value="ECO:0007669"/>
    <property type="project" value="TreeGrafter"/>
</dbReference>
<feature type="repeat" description="WD" evidence="3">
    <location>
        <begin position="250"/>
        <end position="282"/>
    </location>
</feature>
<organism evidence="4 6">
    <name type="scientific">Yarrowia lipolytica</name>
    <name type="common">Candida lipolytica</name>
    <dbReference type="NCBI Taxonomy" id="4952"/>
    <lineage>
        <taxon>Eukaryota</taxon>
        <taxon>Fungi</taxon>
        <taxon>Dikarya</taxon>
        <taxon>Ascomycota</taxon>
        <taxon>Saccharomycotina</taxon>
        <taxon>Dipodascomycetes</taxon>
        <taxon>Dipodascales</taxon>
        <taxon>Dipodascales incertae sedis</taxon>
        <taxon>Yarrowia</taxon>
    </lineage>
</organism>
<dbReference type="EMBL" id="KZ858948">
    <property type="protein sequence ID" value="RDW28969.1"/>
    <property type="molecule type" value="Genomic_DNA"/>
</dbReference>
<evidence type="ECO:0000256" key="1">
    <source>
        <dbReference type="ARBA" id="ARBA00022574"/>
    </source>
</evidence>
<dbReference type="VEuPathDB" id="FungiDB:YALI0_B21406g"/>
<dbReference type="InterPro" id="IPR019775">
    <property type="entry name" value="WD40_repeat_CS"/>
</dbReference>
<name>A0A1D8N8S1_YARLL</name>
<keyword evidence="1 3" id="KW-0853">WD repeat</keyword>
<dbReference type="PROSITE" id="PS50082">
    <property type="entry name" value="WD_REPEATS_2"/>
    <property type="match status" value="6"/>
</dbReference>
<dbReference type="GO" id="GO:0043130">
    <property type="term" value="F:ubiquitin binding"/>
    <property type="evidence" value="ECO:0007669"/>
    <property type="project" value="TreeGrafter"/>
</dbReference>
<evidence type="ECO:0000256" key="2">
    <source>
        <dbReference type="ARBA" id="ARBA00022737"/>
    </source>
</evidence>
<dbReference type="OrthoDB" id="190105at2759"/>
<dbReference type="OMA" id="PANGHCQ"/>
<dbReference type="GO" id="GO:0005634">
    <property type="term" value="C:nucleus"/>
    <property type="evidence" value="ECO:0007669"/>
    <property type="project" value="TreeGrafter"/>
</dbReference>
<dbReference type="PANTHER" id="PTHR19849:SF1">
    <property type="entry name" value="F-BOX_WD REPEAT-CONTAINING PROTEIN 7"/>
    <property type="match status" value="1"/>
</dbReference>
<reference evidence="5 7" key="2">
    <citation type="submission" date="2018-07" db="EMBL/GenBank/DDBJ databases">
        <title>Draft Genome Assemblies for Five Robust Yarrowia lipolytica Strains Exhibiting High Lipid Production and Pentose Sugar Utilization and Sugar Alcohol Secretion from Undetoxified Lignocellulosic Biomass Hydrolysates.</title>
        <authorList>
            <consortium name="DOE Joint Genome Institute"/>
            <person name="Walker C."/>
            <person name="Ryu S."/>
            <person name="Na H."/>
            <person name="Zane M."/>
            <person name="LaButti K."/>
            <person name="Lipzen A."/>
            <person name="Haridas S."/>
            <person name="Barry K."/>
            <person name="Grigoriev I.V."/>
            <person name="Quarterman J."/>
            <person name="Slininger P."/>
            <person name="Dien B."/>
            <person name="Trinh C.T."/>
        </authorList>
    </citation>
    <scope>NUCLEOTIDE SEQUENCE [LARGE SCALE GENOMIC DNA]</scope>
    <source>
        <strain evidence="5 7">YB392</strain>
    </source>
</reference>